<keyword evidence="3" id="KW-1185">Reference proteome</keyword>
<protein>
    <recommendedName>
        <fullName evidence="4">Nitrogen regulatory IIA protein</fullName>
    </recommendedName>
</protein>
<organism evidence="2 3">
    <name type="scientific">Chryseobacterium edaphi</name>
    <dbReference type="NCBI Taxonomy" id="2976532"/>
    <lineage>
        <taxon>Bacteria</taxon>
        <taxon>Pseudomonadati</taxon>
        <taxon>Bacteroidota</taxon>
        <taxon>Flavobacteriia</taxon>
        <taxon>Flavobacteriales</taxon>
        <taxon>Weeksellaceae</taxon>
        <taxon>Chryseobacterium group</taxon>
        <taxon>Chryseobacterium</taxon>
    </lineage>
</organism>
<reference evidence="3" key="1">
    <citation type="submission" date="2023-07" db="EMBL/GenBank/DDBJ databases">
        <title>Chryseobacterium sp. strain PBS4-4 Genome sequencing and assembly.</title>
        <authorList>
            <person name="Jung Y."/>
        </authorList>
    </citation>
    <scope>NUCLEOTIDE SEQUENCE [LARGE SCALE GENOMIC DNA]</scope>
    <source>
        <strain evidence="3">PBS4-4</strain>
    </source>
</reference>
<proteinExistence type="predicted"/>
<dbReference type="RefSeq" id="WP_263003966.1">
    <property type="nucleotide sequence ID" value="NZ_JAOTEM010000004.1"/>
</dbReference>
<dbReference type="Proteomes" id="UP001208649">
    <property type="component" value="Unassembled WGS sequence"/>
</dbReference>
<sequence length="80" mass="9123">MKKFRQIIDQQVLNAEQKWKALPEARQRILTKIFFAVYTLFTIAAFVQIWWSAAHSKSIPIGGHISNIPAGVNIDQKATK</sequence>
<accession>A0ABT2W8Y2</accession>
<comment type="caution">
    <text evidence="2">The sequence shown here is derived from an EMBL/GenBank/DDBJ whole genome shotgun (WGS) entry which is preliminary data.</text>
</comment>
<dbReference type="EMBL" id="JAOTEM010000004">
    <property type="protein sequence ID" value="MCU7618450.1"/>
    <property type="molecule type" value="Genomic_DNA"/>
</dbReference>
<gene>
    <name evidence="2" type="ORF">NZ698_14715</name>
</gene>
<evidence type="ECO:0008006" key="4">
    <source>
        <dbReference type="Google" id="ProtNLM"/>
    </source>
</evidence>
<keyword evidence="1" id="KW-0472">Membrane</keyword>
<keyword evidence="1" id="KW-1133">Transmembrane helix</keyword>
<name>A0ABT2W8Y2_9FLAO</name>
<keyword evidence="1" id="KW-0812">Transmembrane</keyword>
<evidence type="ECO:0000313" key="2">
    <source>
        <dbReference type="EMBL" id="MCU7618450.1"/>
    </source>
</evidence>
<evidence type="ECO:0000313" key="3">
    <source>
        <dbReference type="Proteomes" id="UP001208649"/>
    </source>
</evidence>
<feature type="transmembrane region" description="Helical" evidence="1">
    <location>
        <begin position="29"/>
        <end position="51"/>
    </location>
</feature>
<evidence type="ECO:0000256" key="1">
    <source>
        <dbReference type="SAM" id="Phobius"/>
    </source>
</evidence>